<dbReference type="PATRIC" id="fig|1235279.3.peg.1150"/>
<dbReference type="Proteomes" id="UP000011919">
    <property type="component" value="Unassembled WGS sequence"/>
</dbReference>
<sequence>MQFYQVNVNGNAIQVADHPGEKGTIIAIHGLTGNHRNLHYYIERFKGDYRIIAVDLRGRGNSAALDQEPSIFKHADDIIGLIKELEIENPILMGYSMGAFISAIVASRLDSVKGVILLDGAAEMSEHQRGIVEPSLGRISKAYDSQEAYVAEIQRIYGNLGITWSDEIAKTAAYEVGEKGGHWENKTDEAGIRADFGSFYTFDPEEIGSTISCPVLLVYASGAIGQMPPLFLEAHYDKTKAAIRDLDVTETDANHYTLVFEDRPEVNQAIETFLGKLGGA</sequence>
<comment type="caution">
    <text evidence="2">The sequence shown here is derived from an EMBL/GenBank/DDBJ whole genome shotgun (WGS) entry which is preliminary data.</text>
</comment>
<feature type="domain" description="AB hydrolase-1" evidence="1">
    <location>
        <begin position="25"/>
        <end position="265"/>
    </location>
</feature>
<dbReference type="AlphaFoldDB" id="M7NZB9"/>
<dbReference type="Gene3D" id="3.40.50.1820">
    <property type="entry name" value="alpha/beta hydrolase"/>
    <property type="match status" value="1"/>
</dbReference>
<reference evidence="2 3" key="1">
    <citation type="journal article" date="2013" name="Genome Announc.">
        <title>Draft Genome Sequence of Bhargavaea cecembensis Strain DSE10T, Isolated from a Deep-Sea Sediment Sample Collected at a Depth of 5,904 m from the Chagos-Laccadive Ridge System in the Indian Ocean.</title>
        <authorList>
            <person name="Shivaji S."/>
            <person name="Ara S."/>
            <person name="Begum Z."/>
            <person name="Ruth M."/>
            <person name="Singh A."/>
            <person name="Kumar Pinnaka A."/>
        </authorList>
    </citation>
    <scope>NUCLEOTIDE SEQUENCE [LARGE SCALE GENOMIC DNA]</scope>
    <source>
        <strain evidence="2 3">DSE10</strain>
    </source>
</reference>
<dbReference type="EMBL" id="AOFT01000004">
    <property type="protein sequence ID" value="EMR07015.1"/>
    <property type="molecule type" value="Genomic_DNA"/>
</dbReference>
<dbReference type="OrthoDB" id="9773293at2"/>
<dbReference type="GO" id="GO:0016740">
    <property type="term" value="F:transferase activity"/>
    <property type="evidence" value="ECO:0007669"/>
    <property type="project" value="UniProtKB-KW"/>
</dbReference>
<dbReference type="STRING" id="1235279.C772_01151"/>
<dbReference type="PANTHER" id="PTHR43798:SF33">
    <property type="entry name" value="HYDROLASE, PUTATIVE (AFU_ORTHOLOGUE AFUA_2G14860)-RELATED"/>
    <property type="match status" value="1"/>
</dbReference>
<name>M7NZB9_9BACL</name>
<dbReference type="eggNOG" id="COG0596">
    <property type="taxonomic scope" value="Bacteria"/>
</dbReference>
<organism evidence="2 3">
    <name type="scientific">Bhargavaea cecembensis DSE10</name>
    <dbReference type="NCBI Taxonomy" id="1235279"/>
    <lineage>
        <taxon>Bacteria</taxon>
        <taxon>Bacillati</taxon>
        <taxon>Bacillota</taxon>
        <taxon>Bacilli</taxon>
        <taxon>Bacillales</taxon>
        <taxon>Caryophanaceae</taxon>
        <taxon>Bhargavaea</taxon>
    </lineage>
</organism>
<proteinExistence type="predicted"/>
<keyword evidence="2" id="KW-0808">Transferase</keyword>
<protein>
    <submittedName>
        <fullName evidence="2">Acetoin dehydrogenase E2 subunit dihydrolipoyllysine-residue acetyltransferase</fullName>
    </submittedName>
</protein>
<dbReference type="InterPro" id="IPR029058">
    <property type="entry name" value="AB_hydrolase_fold"/>
</dbReference>
<keyword evidence="3" id="KW-1185">Reference proteome</keyword>
<dbReference type="PANTHER" id="PTHR43798">
    <property type="entry name" value="MONOACYLGLYCEROL LIPASE"/>
    <property type="match status" value="1"/>
</dbReference>
<evidence type="ECO:0000313" key="2">
    <source>
        <dbReference type="EMBL" id="EMR07015.1"/>
    </source>
</evidence>
<evidence type="ECO:0000259" key="1">
    <source>
        <dbReference type="Pfam" id="PF12697"/>
    </source>
</evidence>
<accession>M7NZB9</accession>
<dbReference type="RefSeq" id="WP_008298120.1">
    <property type="nucleotide sequence ID" value="NZ_AOFT01000004.1"/>
</dbReference>
<dbReference type="SUPFAM" id="SSF53474">
    <property type="entry name" value="alpha/beta-Hydrolases"/>
    <property type="match status" value="1"/>
</dbReference>
<evidence type="ECO:0000313" key="3">
    <source>
        <dbReference type="Proteomes" id="UP000011919"/>
    </source>
</evidence>
<dbReference type="InterPro" id="IPR050266">
    <property type="entry name" value="AB_hydrolase_sf"/>
</dbReference>
<dbReference type="GO" id="GO:0016020">
    <property type="term" value="C:membrane"/>
    <property type="evidence" value="ECO:0007669"/>
    <property type="project" value="TreeGrafter"/>
</dbReference>
<gene>
    <name evidence="2" type="ORF">C772_01151</name>
</gene>
<dbReference type="Pfam" id="PF12697">
    <property type="entry name" value="Abhydrolase_6"/>
    <property type="match status" value="1"/>
</dbReference>
<dbReference type="InterPro" id="IPR000073">
    <property type="entry name" value="AB_hydrolase_1"/>
</dbReference>